<reference evidence="2 3" key="1">
    <citation type="submission" date="2019-09" db="EMBL/GenBank/DDBJ databases">
        <title>Draft genome of the ectomycorrhizal ascomycete Sphaerosporella brunnea.</title>
        <authorList>
            <consortium name="DOE Joint Genome Institute"/>
            <person name="Benucci G.M."/>
            <person name="Marozzi G."/>
            <person name="Antonielli L."/>
            <person name="Sanchez S."/>
            <person name="Marco P."/>
            <person name="Wang X."/>
            <person name="Falini L.B."/>
            <person name="Barry K."/>
            <person name="Haridas S."/>
            <person name="Lipzen A."/>
            <person name="Labutti K."/>
            <person name="Grigoriev I.V."/>
            <person name="Murat C."/>
            <person name="Martin F."/>
            <person name="Albertini E."/>
            <person name="Donnini D."/>
            <person name="Bonito G."/>
        </authorList>
    </citation>
    <scope>NUCLEOTIDE SEQUENCE [LARGE SCALE GENOMIC DNA]</scope>
    <source>
        <strain evidence="2 3">Sb_GMNB300</strain>
    </source>
</reference>
<evidence type="ECO:0000256" key="1">
    <source>
        <dbReference type="SAM" id="SignalP"/>
    </source>
</evidence>
<keyword evidence="1" id="KW-0732">Signal</keyword>
<dbReference type="InParanoid" id="A0A5J5EX24"/>
<sequence>MKKNHQLASHFIWLLLCMSFIKEIRSPSVQFQLTVGKEGTPAKPRGCVATTSFHDARVSGGTEDWSSCLDGGSHSNRAANACIWTEQSVGTVVGR</sequence>
<evidence type="ECO:0000313" key="3">
    <source>
        <dbReference type="Proteomes" id="UP000326924"/>
    </source>
</evidence>
<dbReference type="Proteomes" id="UP000326924">
    <property type="component" value="Unassembled WGS sequence"/>
</dbReference>
<name>A0A5J5EX24_9PEZI</name>
<dbReference type="AlphaFoldDB" id="A0A5J5EX24"/>
<dbReference type="EMBL" id="VXIS01000088">
    <property type="protein sequence ID" value="KAA8906524.1"/>
    <property type="molecule type" value="Genomic_DNA"/>
</dbReference>
<evidence type="ECO:0008006" key="4">
    <source>
        <dbReference type="Google" id="ProtNLM"/>
    </source>
</evidence>
<gene>
    <name evidence="2" type="ORF">FN846DRAFT_715430</name>
</gene>
<accession>A0A5J5EX24</accession>
<organism evidence="2 3">
    <name type="scientific">Sphaerosporella brunnea</name>
    <dbReference type="NCBI Taxonomy" id="1250544"/>
    <lineage>
        <taxon>Eukaryota</taxon>
        <taxon>Fungi</taxon>
        <taxon>Dikarya</taxon>
        <taxon>Ascomycota</taxon>
        <taxon>Pezizomycotina</taxon>
        <taxon>Pezizomycetes</taxon>
        <taxon>Pezizales</taxon>
        <taxon>Pyronemataceae</taxon>
        <taxon>Sphaerosporella</taxon>
    </lineage>
</organism>
<keyword evidence="3" id="KW-1185">Reference proteome</keyword>
<feature type="signal peptide" evidence="1">
    <location>
        <begin position="1"/>
        <end position="26"/>
    </location>
</feature>
<protein>
    <recommendedName>
        <fullName evidence="4">Secreted protein</fullName>
    </recommendedName>
</protein>
<evidence type="ECO:0000313" key="2">
    <source>
        <dbReference type="EMBL" id="KAA8906524.1"/>
    </source>
</evidence>
<feature type="chain" id="PRO_5023860643" description="Secreted protein" evidence="1">
    <location>
        <begin position="27"/>
        <end position="95"/>
    </location>
</feature>
<comment type="caution">
    <text evidence="2">The sequence shown here is derived from an EMBL/GenBank/DDBJ whole genome shotgun (WGS) entry which is preliminary data.</text>
</comment>
<proteinExistence type="predicted"/>